<feature type="domain" description="Sulfotransferase" evidence="3">
    <location>
        <begin position="320"/>
        <end position="512"/>
    </location>
</feature>
<sequence length="580" mass="64756">MVRVRTNLTQAAARNFTYTEKCSFVNFSSKCDLAAGHHRIQRRNKLLSYAADERYESEEDGADFFKHTGYVQGVVLHYLFVNVAHRSRYLLDKELKERTESILKGGDFRVFDARSSSRVGSSRFLPYVGGFEAQKFVLDEALSSALPSTPDVHFAIIGEEAPCRALSDAMKERLRANPTAIAPFSLAEGNYFGSSPEAYSQLFQPASASSNQPRANGDCSPGYIDLNDESVSELARLFPRLRVVVAGAVGADKLARWKRVFHGPGAVLEVGAAEKALDFLGLENNTALLPPAPAPPPTLKKARLPSDHKHMTKQVSFMGIGAQKAGTTWLHKMLKDHPEVQMAKDKETHFFDWHRKRGLGWYNDQWATTGGAKLAEVTPCYAVLEEHRIEEVAALFPKMKVVFIARDIIDRSWSAVKMELRNNVHGISDGQFAGKDAYDNMDEADPAKYKNSYFMERFKHPDHWTRSDYATGIRNWLKYFPSEQVLLLDFERIAREPKALLKEVCAFLEIDGGQVDGLDDAVVGAKVNEQIAGAAAGKQGEATGEVIRPKLLKLMQDLYAPLTNSFNALLEELGYGWRLK</sequence>
<evidence type="ECO:0000256" key="2">
    <source>
        <dbReference type="ARBA" id="ARBA00023180"/>
    </source>
</evidence>
<evidence type="ECO:0000313" key="4">
    <source>
        <dbReference type="EMBL" id="GMI31868.1"/>
    </source>
</evidence>
<dbReference type="Proteomes" id="UP001165060">
    <property type="component" value="Unassembled WGS sequence"/>
</dbReference>
<gene>
    <name evidence="4" type="ORF">TeGR_g13388</name>
</gene>
<protein>
    <recommendedName>
        <fullName evidence="3">Sulfotransferase domain-containing protein</fullName>
    </recommendedName>
</protein>
<dbReference type="InterPro" id="IPR000863">
    <property type="entry name" value="Sulfotransferase_dom"/>
</dbReference>
<dbReference type="Pfam" id="PF00685">
    <property type="entry name" value="Sulfotransfer_1"/>
    <property type="match status" value="1"/>
</dbReference>
<evidence type="ECO:0000256" key="1">
    <source>
        <dbReference type="ARBA" id="ARBA00022679"/>
    </source>
</evidence>
<keyword evidence="2" id="KW-0325">Glycoprotein</keyword>
<keyword evidence="5" id="KW-1185">Reference proteome</keyword>
<name>A0ABQ6MTA7_9STRA</name>
<dbReference type="InterPro" id="IPR027417">
    <property type="entry name" value="P-loop_NTPase"/>
</dbReference>
<dbReference type="PANTHER" id="PTHR10605">
    <property type="entry name" value="HEPARAN SULFATE SULFOTRANSFERASE"/>
    <property type="match status" value="1"/>
</dbReference>
<accession>A0ABQ6MTA7</accession>
<reference evidence="4 5" key="1">
    <citation type="journal article" date="2023" name="Commun. Biol.">
        <title>Genome analysis of Parmales, the sister group of diatoms, reveals the evolutionary specialization of diatoms from phago-mixotrophs to photoautotrophs.</title>
        <authorList>
            <person name="Ban H."/>
            <person name="Sato S."/>
            <person name="Yoshikawa S."/>
            <person name="Yamada K."/>
            <person name="Nakamura Y."/>
            <person name="Ichinomiya M."/>
            <person name="Sato N."/>
            <person name="Blanc-Mathieu R."/>
            <person name="Endo H."/>
            <person name="Kuwata A."/>
            <person name="Ogata H."/>
        </authorList>
    </citation>
    <scope>NUCLEOTIDE SEQUENCE [LARGE SCALE GENOMIC DNA]</scope>
</reference>
<proteinExistence type="predicted"/>
<dbReference type="InterPro" id="IPR037359">
    <property type="entry name" value="NST/OST"/>
</dbReference>
<dbReference type="SUPFAM" id="SSF52540">
    <property type="entry name" value="P-loop containing nucleoside triphosphate hydrolases"/>
    <property type="match status" value="1"/>
</dbReference>
<organism evidence="4 5">
    <name type="scientific">Tetraparma gracilis</name>
    <dbReference type="NCBI Taxonomy" id="2962635"/>
    <lineage>
        <taxon>Eukaryota</taxon>
        <taxon>Sar</taxon>
        <taxon>Stramenopiles</taxon>
        <taxon>Ochrophyta</taxon>
        <taxon>Bolidophyceae</taxon>
        <taxon>Parmales</taxon>
        <taxon>Triparmaceae</taxon>
        <taxon>Tetraparma</taxon>
    </lineage>
</organism>
<dbReference type="EMBL" id="BRYB01003168">
    <property type="protein sequence ID" value="GMI31868.1"/>
    <property type="molecule type" value="Genomic_DNA"/>
</dbReference>
<dbReference type="PANTHER" id="PTHR10605:SF56">
    <property type="entry name" value="BIFUNCTIONAL HEPARAN SULFATE N-DEACETYLASE_N-SULFOTRANSFERASE"/>
    <property type="match status" value="1"/>
</dbReference>
<evidence type="ECO:0000313" key="5">
    <source>
        <dbReference type="Proteomes" id="UP001165060"/>
    </source>
</evidence>
<keyword evidence="1" id="KW-0808">Transferase</keyword>
<comment type="caution">
    <text evidence="4">The sequence shown here is derived from an EMBL/GenBank/DDBJ whole genome shotgun (WGS) entry which is preliminary data.</text>
</comment>
<dbReference type="Gene3D" id="3.40.50.300">
    <property type="entry name" value="P-loop containing nucleotide triphosphate hydrolases"/>
    <property type="match status" value="1"/>
</dbReference>
<evidence type="ECO:0000259" key="3">
    <source>
        <dbReference type="Pfam" id="PF00685"/>
    </source>
</evidence>